<evidence type="ECO:0000313" key="2">
    <source>
        <dbReference type="EMBL" id="OGG13277.1"/>
    </source>
</evidence>
<dbReference type="Proteomes" id="UP000176923">
    <property type="component" value="Unassembled WGS sequence"/>
</dbReference>
<protein>
    <recommendedName>
        <fullName evidence="1">Transglycosylase SLT domain-containing protein</fullName>
    </recommendedName>
</protein>
<feature type="domain" description="Transglycosylase SLT" evidence="1">
    <location>
        <begin position="88"/>
        <end position="159"/>
    </location>
</feature>
<dbReference type="Pfam" id="PF01464">
    <property type="entry name" value="SLT"/>
    <property type="match status" value="1"/>
</dbReference>
<proteinExistence type="predicted"/>
<organism evidence="2 3">
    <name type="scientific">Candidatus Gottesmanbacteria bacterium RIFCSPHIGHO2_02_FULL_39_11</name>
    <dbReference type="NCBI Taxonomy" id="1798382"/>
    <lineage>
        <taxon>Bacteria</taxon>
        <taxon>Candidatus Gottesmaniibacteriota</taxon>
    </lineage>
</organism>
<gene>
    <name evidence="2" type="ORF">A3D77_05440</name>
</gene>
<dbReference type="SUPFAM" id="SSF53955">
    <property type="entry name" value="Lysozyme-like"/>
    <property type="match status" value="1"/>
</dbReference>
<evidence type="ECO:0000313" key="3">
    <source>
        <dbReference type="Proteomes" id="UP000176923"/>
    </source>
</evidence>
<sequence length="175" mass="19402">MSPNLIGLITIPSLLTGLLSGQVKTPPLKPTPSIAVIQESDEKFTGSYLSNISNFVVISETPVPTMTPKPTLTPTPIPLSSGDLEKWFDEISSQQSIDKELLKRIAYCESHLNPRAVNGDYIGLYQFSKNTWEITRRRMNHDPNPALRLNALESIRTAAFKIATEGRHAWPVCSN</sequence>
<dbReference type="EMBL" id="MFJL01000038">
    <property type="protein sequence ID" value="OGG13277.1"/>
    <property type="molecule type" value="Genomic_DNA"/>
</dbReference>
<dbReference type="InterPro" id="IPR008258">
    <property type="entry name" value="Transglycosylase_SLT_dom_1"/>
</dbReference>
<reference evidence="2 3" key="1">
    <citation type="journal article" date="2016" name="Nat. Commun.">
        <title>Thousands of microbial genomes shed light on interconnected biogeochemical processes in an aquifer system.</title>
        <authorList>
            <person name="Anantharaman K."/>
            <person name="Brown C.T."/>
            <person name="Hug L.A."/>
            <person name="Sharon I."/>
            <person name="Castelle C.J."/>
            <person name="Probst A.J."/>
            <person name="Thomas B.C."/>
            <person name="Singh A."/>
            <person name="Wilkins M.J."/>
            <person name="Karaoz U."/>
            <person name="Brodie E.L."/>
            <person name="Williams K.H."/>
            <person name="Hubbard S.S."/>
            <person name="Banfield J.F."/>
        </authorList>
    </citation>
    <scope>NUCLEOTIDE SEQUENCE [LARGE SCALE GENOMIC DNA]</scope>
</reference>
<name>A0A1F5ZME8_9BACT</name>
<accession>A0A1F5ZME8</accession>
<evidence type="ECO:0000259" key="1">
    <source>
        <dbReference type="Pfam" id="PF01464"/>
    </source>
</evidence>
<dbReference type="AlphaFoldDB" id="A0A1F5ZME8"/>
<dbReference type="InterPro" id="IPR023346">
    <property type="entry name" value="Lysozyme-like_dom_sf"/>
</dbReference>
<comment type="caution">
    <text evidence="2">The sequence shown here is derived from an EMBL/GenBank/DDBJ whole genome shotgun (WGS) entry which is preliminary data.</text>
</comment>
<dbReference type="Gene3D" id="1.10.530.10">
    <property type="match status" value="1"/>
</dbReference>
<dbReference type="STRING" id="1798382.A3D77_05440"/>